<sequence length="34" mass="3693">MGKNGHRNGKKGKQKRWGLVAHAGSDVCNVEMKA</sequence>
<comment type="caution">
    <text evidence="1">The sequence shown here is derived from an EMBL/GenBank/DDBJ whole genome shotgun (WGS) entry which is preliminary data.</text>
</comment>
<protein>
    <submittedName>
        <fullName evidence="1">Uncharacterized protein</fullName>
    </submittedName>
</protein>
<gene>
    <name evidence="1" type="ORF">G2W53_035570</name>
</gene>
<accession>A0A834SRW5</accession>
<proteinExistence type="predicted"/>
<dbReference type="Proteomes" id="UP000634136">
    <property type="component" value="Unassembled WGS sequence"/>
</dbReference>
<evidence type="ECO:0000313" key="2">
    <source>
        <dbReference type="Proteomes" id="UP000634136"/>
    </source>
</evidence>
<organism evidence="1 2">
    <name type="scientific">Senna tora</name>
    <dbReference type="NCBI Taxonomy" id="362788"/>
    <lineage>
        <taxon>Eukaryota</taxon>
        <taxon>Viridiplantae</taxon>
        <taxon>Streptophyta</taxon>
        <taxon>Embryophyta</taxon>
        <taxon>Tracheophyta</taxon>
        <taxon>Spermatophyta</taxon>
        <taxon>Magnoliopsida</taxon>
        <taxon>eudicotyledons</taxon>
        <taxon>Gunneridae</taxon>
        <taxon>Pentapetalae</taxon>
        <taxon>rosids</taxon>
        <taxon>fabids</taxon>
        <taxon>Fabales</taxon>
        <taxon>Fabaceae</taxon>
        <taxon>Caesalpinioideae</taxon>
        <taxon>Cassia clade</taxon>
        <taxon>Senna</taxon>
    </lineage>
</organism>
<dbReference type="AlphaFoldDB" id="A0A834SRW5"/>
<evidence type="ECO:0000313" key="1">
    <source>
        <dbReference type="EMBL" id="KAF7808827.1"/>
    </source>
</evidence>
<name>A0A834SRW5_9FABA</name>
<dbReference type="EMBL" id="JAAIUW010000011">
    <property type="protein sequence ID" value="KAF7808827.1"/>
    <property type="molecule type" value="Genomic_DNA"/>
</dbReference>
<reference evidence="1" key="1">
    <citation type="submission" date="2020-09" db="EMBL/GenBank/DDBJ databases">
        <title>Genome-Enabled Discovery of Anthraquinone Biosynthesis in Senna tora.</title>
        <authorList>
            <person name="Kang S.-H."/>
            <person name="Pandey R.P."/>
            <person name="Lee C.-M."/>
            <person name="Sim J.-S."/>
            <person name="Jeong J.-T."/>
            <person name="Choi B.-S."/>
            <person name="Jung M."/>
            <person name="Ginzburg D."/>
            <person name="Zhao K."/>
            <person name="Won S.Y."/>
            <person name="Oh T.-J."/>
            <person name="Yu Y."/>
            <person name="Kim N.-H."/>
            <person name="Lee O.R."/>
            <person name="Lee T.-H."/>
            <person name="Bashyal P."/>
            <person name="Kim T.-S."/>
            <person name="Lee W.-H."/>
            <person name="Kawkins C."/>
            <person name="Kim C.-K."/>
            <person name="Kim J.S."/>
            <person name="Ahn B.O."/>
            <person name="Rhee S.Y."/>
            <person name="Sohng J.K."/>
        </authorList>
    </citation>
    <scope>NUCLEOTIDE SEQUENCE</scope>
    <source>
        <tissue evidence="1">Leaf</tissue>
    </source>
</reference>
<keyword evidence="2" id="KW-1185">Reference proteome</keyword>